<evidence type="ECO:0000313" key="2">
    <source>
        <dbReference type="EMBL" id="KGR16385.1"/>
    </source>
</evidence>
<dbReference type="AlphaFoldDB" id="A0AB34PXN8"/>
<protein>
    <submittedName>
        <fullName evidence="2">Uncharacterized protein</fullName>
    </submittedName>
</protein>
<name>A0AB34PXN8_CANAX</name>
<evidence type="ECO:0000313" key="3">
    <source>
        <dbReference type="Proteomes" id="UP000030161"/>
    </source>
</evidence>
<feature type="compositionally biased region" description="Low complexity" evidence="1">
    <location>
        <begin position="61"/>
        <end position="70"/>
    </location>
</feature>
<feature type="compositionally biased region" description="Low complexity" evidence="1">
    <location>
        <begin position="1"/>
        <end position="19"/>
    </location>
</feature>
<dbReference type="Proteomes" id="UP000030161">
    <property type="component" value="Unassembled WGS sequence"/>
</dbReference>
<gene>
    <name evidence="2" type="ORF">MG3_01111</name>
</gene>
<evidence type="ECO:0000256" key="1">
    <source>
        <dbReference type="SAM" id="MobiDB-lite"/>
    </source>
</evidence>
<comment type="caution">
    <text evidence="2">The sequence shown here is derived from an EMBL/GenBank/DDBJ whole genome shotgun (WGS) entry which is preliminary data.</text>
</comment>
<dbReference type="EMBL" id="AJIX01000009">
    <property type="protein sequence ID" value="KGR16385.1"/>
    <property type="molecule type" value="Genomic_DNA"/>
</dbReference>
<organism evidence="2 3">
    <name type="scientific">Candida albicans P78048</name>
    <dbReference type="NCBI Taxonomy" id="1094989"/>
    <lineage>
        <taxon>Eukaryota</taxon>
        <taxon>Fungi</taxon>
        <taxon>Dikarya</taxon>
        <taxon>Ascomycota</taxon>
        <taxon>Saccharomycotina</taxon>
        <taxon>Pichiomycetes</taxon>
        <taxon>Debaryomycetaceae</taxon>
        <taxon>Candida/Lodderomyces clade</taxon>
        <taxon>Candida</taxon>
    </lineage>
</organism>
<accession>A0AB34PXN8</accession>
<feature type="region of interest" description="Disordered" evidence="1">
    <location>
        <begin position="1"/>
        <end position="76"/>
    </location>
</feature>
<sequence length="177" mass="19774">MVSRKSSSSSNKTSTSTDTMIETIGKPQTVNTSYTSSHDFIPSRPPPPPKIGSASEDTEENTSSSQSSKVSKQDKLQEFSKKLFKKTSSSSLNKKTFYQKLRGKEKKKQRIHGTGVDKNIQTDDITNSLTLDMLDVKKKREKKYRENVTSSLKTFLDSNTSNGAVDSFKDYVENSLI</sequence>
<reference evidence="2 3" key="1">
    <citation type="submission" date="2013-12" db="EMBL/GenBank/DDBJ databases">
        <title>The Genome Sequence of Candida albicans P78048.</title>
        <authorList>
            <consortium name="The Broad Institute Genome Sequencing Platform"/>
            <consortium name="The Broad Institute Genome Sequencing Center for Infectious Disease"/>
            <person name="Cuomo C."/>
            <person name="Bennett R."/>
            <person name="Hirakawa M."/>
            <person name="Noverr M."/>
            <person name="Mitchell A."/>
            <person name="Young S.K."/>
            <person name="Zeng Q."/>
            <person name="Gargeya S."/>
            <person name="Fitzgerald M."/>
            <person name="Abouelleil A."/>
            <person name="Alvarado L."/>
            <person name="Berlin A.M."/>
            <person name="Chapman S.B."/>
            <person name="Dewar J."/>
            <person name="Goldberg J."/>
            <person name="Griggs A."/>
            <person name="Gujja S."/>
            <person name="Hansen M."/>
            <person name="Howarth C."/>
            <person name="Imamovic A."/>
            <person name="Larimer J."/>
            <person name="McCowan C."/>
            <person name="Murphy C."/>
            <person name="Pearson M."/>
            <person name="Priest M."/>
            <person name="Roberts A."/>
            <person name="Saif S."/>
            <person name="Shea T."/>
            <person name="Sykes S."/>
            <person name="Wortman J."/>
            <person name="Nusbaum C."/>
            <person name="Birren B."/>
        </authorList>
    </citation>
    <scope>NUCLEOTIDE SEQUENCE [LARGE SCALE GENOMIC DNA]</scope>
    <source>
        <strain evidence="2 3">P78048</strain>
    </source>
</reference>
<proteinExistence type="predicted"/>
<feature type="compositionally biased region" description="Polar residues" evidence="1">
    <location>
        <begin position="26"/>
        <end position="38"/>
    </location>
</feature>